<keyword evidence="8" id="KW-1185">Reference proteome</keyword>
<dbReference type="EMBL" id="KV722491">
    <property type="protein sequence ID" value="OCH87283.1"/>
    <property type="molecule type" value="Genomic_DNA"/>
</dbReference>
<keyword evidence="5 6" id="KW-1015">Disulfide bond</keyword>
<evidence type="ECO:0000256" key="6">
    <source>
        <dbReference type="RuleBase" id="RU365009"/>
    </source>
</evidence>
<dbReference type="GO" id="GO:0009277">
    <property type="term" value="C:fungal-type cell wall"/>
    <property type="evidence" value="ECO:0007669"/>
    <property type="project" value="InterPro"/>
</dbReference>
<keyword evidence="4 6" id="KW-0964">Secreted</keyword>
<dbReference type="SMART" id="SM00075">
    <property type="entry name" value="HYDRO"/>
    <property type="match status" value="1"/>
</dbReference>
<comment type="subcellular location">
    <subcellularLocation>
        <location evidence="1 6">Secreted</location>
        <location evidence="1 6">Cell wall</location>
    </subcellularLocation>
</comment>
<dbReference type="GO" id="GO:0005199">
    <property type="term" value="F:structural constituent of cell wall"/>
    <property type="evidence" value="ECO:0007669"/>
    <property type="project" value="InterPro"/>
</dbReference>
<sequence length="98" mass="9467">MKLSLFAPLIALATLAAATSSDNCCDSVGSASSPVIAAALALLGIVINDVDTVVGIGCIPITIIGVGSTSSCTDGTAVTCTSTEVNGLLGIGCIPITI</sequence>
<feature type="chain" id="PRO_5034801853" description="Hydrophobin" evidence="6">
    <location>
        <begin position="22"/>
        <end position="98"/>
    </location>
</feature>
<protein>
    <recommendedName>
        <fullName evidence="6">Hydrophobin</fullName>
    </recommendedName>
</protein>
<dbReference type="Proteomes" id="UP000250043">
    <property type="component" value="Unassembled WGS sequence"/>
</dbReference>
<proteinExistence type="inferred from homology"/>
<dbReference type="InterPro" id="IPR001338">
    <property type="entry name" value="Class_I_Hydrophobin"/>
</dbReference>
<dbReference type="Pfam" id="PF01185">
    <property type="entry name" value="Hydrophobin"/>
    <property type="match status" value="1"/>
</dbReference>
<keyword evidence="6" id="KW-0732">Signal</keyword>
<evidence type="ECO:0000313" key="7">
    <source>
        <dbReference type="EMBL" id="OCH87283.1"/>
    </source>
</evidence>
<evidence type="ECO:0000256" key="3">
    <source>
        <dbReference type="ARBA" id="ARBA00022512"/>
    </source>
</evidence>
<organism evidence="7 8">
    <name type="scientific">Obba rivulosa</name>
    <dbReference type="NCBI Taxonomy" id="1052685"/>
    <lineage>
        <taxon>Eukaryota</taxon>
        <taxon>Fungi</taxon>
        <taxon>Dikarya</taxon>
        <taxon>Basidiomycota</taxon>
        <taxon>Agaricomycotina</taxon>
        <taxon>Agaricomycetes</taxon>
        <taxon>Polyporales</taxon>
        <taxon>Gelatoporiaceae</taxon>
        <taxon>Obba</taxon>
    </lineage>
</organism>
<dbReference type="CDD" id="cd23507">
    <property type="entry name" value="hydrophobin_I"/>
    <property type="match status" value="1"/>
</dbReference>
<gene>
    <name evidence="7" type="ORF">OBBRIDRAFT_796351</name>
</gene>
<comment type="similarity">
    <text evidence="2 6">Belongs to the fungal hydrophobin family.</text>
</comment>
<dbReference type="AlphaFoldDB" id="A0A8E2DLW0"/>
<evidence type="ECO:0000256" key="4">
    <source>
        <dbReference type="ARBA" id="ARBA00022525"/>
    </source>
</evidence>
<evidence type="ECO:0000256" key="2">
    <source>
        <dbReference type="ARBA" id="ARBA00010446"/>
    </source>
</evidence>
<accession>A0A8E2DLW0</accession>
<dbReference type="OrthoDB" id="4225815at2759"/>
<keyword evidence="3 6" id="KW-0134">Cell wall</keyword>
<evidence type="ECO:0000256" key="5">
    <source>
        <dbReference type="ARBA" id="ARBA00023157"/>
    </source>
</evidence>
<name>A0A8E2DLW0_9APHY</name>
<reference evidence="7 8" key="1">
    <citation type="submission" date="2016-07" db="EMBL/GenBank/DDBJ databases">
        <title>Draft genome of the white-rot fungus Obba rivulosa 3A-2.</title>
        <authorList>
            <consortium name="DOE Joint Genome Institute"/>
            <person name="Miettinen O."/>
            <person name="Riley R."/>
            <person name="Acob R."/>
            <person name="Barry K."/>
            <person name="Cullen D."/>
            <person name="De Vries R."/>
            <person name="Hainaut M."/>
            <person name="Hatakka A."/>
            <person name="Henrissat B."/>
            <person name="Hilden K."/>
            <person name="Kuo R."/>
            <person name="Labutti K."/>
            <person name="Lipzen A."/>
            <person name="Makela M.R."/>
            <person name="Sandor L."/>
            <person name="Spatafora J.W."/>
            <person name="Grigoriev I.V."/>
            <person name="Hibbett D.S."/>
        </authorList>
    </citation>
    <scope>NUCLEOTIDE SEQUENCE [LARGE SCALE GENOMIC DNA]</scope>
    <source>
        <strain evidence="7 8">3A-2</strain>
    </source>
</reference>
<evidence type="ECO:0000256" key="1">
    <source>
        <dbReference type="ARBA" id="ARBA00004191"/>
    </source>
</evidence>
<feature type="signal peptide" evidence="6">
    <location>
        <begin position="1"/>
        <end position="21"/>
    </location>
</feature>
<evidence type="ECO:0000313" key="8">
    <source>
        <dbReference type="Proteomes" id="UP000250043"/>
    </source>
</evidence>